<reference evidence="3" key="1">
    <citation type="submission" date="2014-12" db="EMBL/GenBank/DDBJ databases">
        <title>Genome Sequence of Valsa Canker Pathogens Uncovers a Specific Adaption of Colonization on Woody Bark.</title>
        <authorList>
            <person name="Yin Z."/>
            <person name="Liu H."/>
            <person name="Gao X."/>
            <person name="Li Z."/>
            <person name="Song N."/>
            <person name="Ke X."/>
            <person name="Dai Q."/>
            <person name="Wu Y."/>
            <person name="Sun Y."/>
            <person name="Xu J.-R."/>
            <person name="Kang Z.K."/>
            <person name="Wang L."/>
            <person name="Huang L."/>
        </authorList>
    </citation>
    <scope>NUCLEOTIDE SEQUENCE [LARGE SCALE GENOMIC DNA]</scope>
    <source>
        <strain evidence="3">SXYL134</strain>
    </source>
</reference>
<evidence type="ECO:0000313" key="2">
    <source>
        <dbReference type="EMBL" id="KUI62078.1"/>
    </source>
</evidence>
<evidence type="ECO:0000313" key="3">
    <source>
        <dbReference type="Proteomes" id="UP000078576"/>
    </source>
</evidence>
<dbReference type="AlphaFoldDB" id="A0A194VDW6"/>
<dbReference type="EMBL" id="KN714798">
    <property type="protein sequence ID" value="KUI62078.1"/>
    <property type="molecule type" value="Genomic_DNA"/>
</dbReference>
<feature type="region of interest" description="Disordered" evidence="1">
    <location>
        <begin position="92"/>
        <end position="113"/>
    </location>
</feature>
<name>A0A194VDW6_CYTMA</name>
<accession>A0A194VDW6</accession>
<gene>
    <name evidence="2" type="ORF">VP1G_11327</name>
</gene>
<feature type="compositionally biased region" description="Basic residues" evidence="1">
    <location>
        <begin position="94"/>
        <end position="103"/>
    </location>
</feature>
<dbReference type="Proteomes" id="UP000078576">
    <property type="component" value="Unassembled WGS sequence"/>
</dbReference>
<organism evidence="2 3">
    <name type="scientific">Cytospora mali</name>
    <name type="common">Apple Valsa canker fungus</name>
    <name type="synonym">Valsa mali</name>
    <dbReference type="NCBI Taxonomy" id="578113"/>
    <lineage>
        <taxon>Eukaryota</taxon>
        <taxon>Fungi</taxon>
        <taxon>Dikarya</taxon>
        <taxon>Ascomycota</taxon>
        <taxon>Pezizomycotina</taxon>
        <taxon>Sordariomycetes</taxon>
        <taxon>Sordariomycetidae</taxon>
        <taxon>Diaporthales</taxon>
        <taxon>Cytosporaceae</taxon>
        <taxon>Cytospora</taxon>
    </lineage>
</organism>
<sequence length="372" mass="39337">MKSSKSSSAEPVLGVRFPPAPDEESVSAATSSASISSYSSSSSTFFLEKRRPTELLHVTLLVLLLKVHITKGVDNQNLSILRNDALLRALRTTSSRRRRRGARSRGSGSSAGGSLAGRALGAVLGRLLLGLALLHAPHLAVRGHGPLLLGLRRRRRRCRVHGGRDGRDSQVVAPGGVARELDVALDELALALPAHVQGEVVGAAAEGEEDAEHDGAQARAVALVEVVGALPDGEAVGHEVVVAGAAGPLEDVGDDGQARLPGPRLLAVGLVDVILAGGWGDAQEVVEGHVGTLVGGELVAEAEDFAIWGEERIAISMRRRNDYEPTVRERVLVCFYGGYLPSFDQAAVRGVKRANRPRESTENLMIACRFQD</sequence>
<evidence type="ECO:0000256" key="1">
    <source>
        <dbReference type="SAM" id="MobiDB-lite"/>
    </source>
</evidence>
<proteinExistence type="predicted"/>
<protein>
    <submittedName>
        <fullName evidence="2">Uncharacterized protein</fullName>
    </submittedName>
</protein>
<keyword evidence="3" id="KW-1185">Reference proteome</keyword>
<feature type="region of interest" description="Disordered" evidence="1">
    <location>
        <begin position="1"/>
        <end position="31"/>
    </location>
</feature>